<dbReference type="EMBL" id="CM042062">
    <property type="protein sequence ID" value="KAI3670138.1"/>
    <property type="molecule type" value="Genomic_DNA"/>
</dbReference>
<organism evidence="1 2">
    <name type="scientific">Arctium lappa</name>
    <name type="common">Greater burdock</name>
    <name type="synonym">Lappa major</name>
    <dbReference type="NCBI Taxonomy" id="4217"/>
    <lineage>
        <taxon>Eukaryota</taxon>
        <taxon>Viridiplantae</taxon>
        <taxon>Streptophyta</taxon>
        <taxon>Embryophyta</taxon>
        <taxon>Tracheophyta</taxon>
        <taxon>Spermatophyta</taxon>
        <taxon>Magnoliopsida</taxon>
        <taxon>eudicotyledons</taxon>
        <taxon>Gunneridae</taxon>
        <taxon>Pentapetalae</taxon>
        <taxon>asterids</taxon>
        <taxon>campanulids</taxon>
        <taxon>Asterales</taxon>
        <taxon>Asteraceae</taxon>
        <taxon>Carduoideae</taxon>
        <taxon>Cardueae</taxon>
        <taxon>Arctiinae</taxon>
        <taxon>Arctium</taxon>
    </lineage>
</organism>
<dbReference type="Proteomes" id="UP001055879">
    <property type="component" value="Linkage Group LG16"/>
</dbReference>
<reference evidence="2" key="1">
    <citation type="journal article" date="2022" name="Mol. Ecol. Resour.">
        <title>The genomes of chicory, endive, great burdock and yacon provide insights into Asteraceae palaeo-polyploidization history and plant inulin production.</title>
        <authorList>
            <person name="Fan W."/>
            <person name="Wang S."/>
            <person name="Wang H."/>
            <person name="Wang A."/>
            <person name="Jiang F."/>
            <person name="Liu H."/>
            <person name="Zhao H."/>
            <person name="Xu D."/>
            <person name="Zhang Y."/>
        </authorList>
    </citation>
    <scope>NUCLEOTIDE SEQUENCE [LARGE SCALE GENOMIC DNA]</scope>
    <source>
        <strain evidence="2">cv. Niubang</strain>
    </source>
</reference>
<evidence type="ECO:0000313" key="1">
    <source>
        <dbReference type="EMBL" id="KAI3670138.1"/>
    </source>
</evidence>
<evidence type="ECO:0000313" key="2">
    <source>
        <dbReference type="Proteomes" id="UP001055879"/>
    </source>
</evidence>
<gene>
    <name evidence="1" type="ORF">L6452_41792</name>
</gene>
<comment type="caution">
    <text evidence="1">The sequence shown here is derived from an EMBL/GenBank/DDBJ whole genome shotgun (WGS) entry which is preliminary data.</text>
</comment>
<protein>
    <submittedName>
        <fullName evidence="1">Uncharacterized protein</fullName>
    </submittedName>
</protein>
<keyword evidence="2" id="KW-1185">Reference proteome</keyword>
<reference evidence="1 2" key="2">
    <citation type="journal article" date="2022" name="Mol. Ecol. Resour.">
        <title>The genomes of chicory, endive, great burdock and yacon provide insights into Asteraceae paleo-polyploidization history and plant inulin production.</title>
        <authorList>
            <person name="Fan W."/>
            <person name="Wang S."/>
            <person name="Wang H."/>
            <person name="Wang A."/>
            <person name="Jiang F."/>
            <person name="Liu H."/>
            <person name="Zhao H."/>
            <person name="Xu D."/>
            <person name="Zhang Y."/>
        </authorList>
    </citation>
    <scope>NUCLEOTIDE SEQUENCE [LARGE SCALE GENOMIC DNA]</scope>
    <source>
        <strain evidence="2">cv. Niubang</strain>
    </source>
</reference>
<accession>A0ACB8XPZ6</accession>
<name>A0ACB8XPZ6_ARCLA</name>
<sequence length="72" mass="8113">MVISYFSRCHIGDFYKRSKLHATTGNFGTVVTTKCFASDLDQLKSAREDIKDVLKATFCHTILVEVKVEVEA</sequence>
<proteinExistence type="predicted"/>